<feature type="compositionally biased region" description="Polar residues" evidence="1">
    <location>
        <begin position="133"/>
        <end position="147"/>
    </location>
</feature>
<gene>
    <name evidence="2" type="ORF">SBOR_5558</name>
</gene>
<name>W9CBE8_SCLBF</name>
<evidence type="ECO:0000313" key="2">
    <source>
        <dbReference type="EMBL" id="ESZ94082.1"/>
    </source>
</evidence>
<keyword evidence="3" id="KW-1185">Reference proteome</keyword>
<dbReference type="AlphaFoldDB" id="W9CBE8"/>
<evidence type="ECO:0008006" key="4">
    <source>
        <dbReference type="Google" id="ProtNLM"/>
    </source>
</evidence>
<organism evidence="2 3">
    <name type="scientific">Sclerotinia borealis (strain F-4128)</name>
    <dbReference type="NCBI Taxonomy" id="1432307"/>
    <lineage>
        <taxon>Eukaryota</taxon>
        <taxon>Fungi</taxon>
        <taxon>Dikarya</taxon>
        <taxon>Ascomycota</taxon>
        <taxon>Pezizomycotina</taxon>
        <taxon>Leotiomycetes</taxon>
        <taxon>Helotiales</taxon>
        <taxon>Sclerotiniaceae</taxon>
        <taxon>Sclerotinia</taxon>
    </lineage>
</organism>
<feature type="compositionally biased region" description="Basic and acidic residues" evidence="1">
    <location>
        <begin position="148"/>
        <end position="163"/>
    </location>
</feature>
<dbReference type="HOGENOM" id="CLU_441571_0_0_1"/>
<dbReference type="EMBL" id="AYSA01000269">
    <property type="protein sequence ID" value="ESZ94082.1"/>
    <property type="molecule type" value="Genomic_DNA"/>
</dbReference>
<feature type="compositionally biased region" description="Low complexity" evidence="1">
    <location>
        <begin position="229"/>
        <end position="238"/>
    </location>
</feature>
<feature type="compositionally biased region" description="Acidic residues" evidence="1">
    <location>
        <begin position="188"/>
        <end position="197"/>
    </location>
</feature>
<feature type="compositionally biased region" description="Acidic residues" evidence="1">
    <location>
        <begin position="215"/>
        <end position="227"/>
    </location>
</feature>
<evidence type="ECO:0000313" key="3">
    <source>
        <dbReference type="Proteomes" id="UP000019487"/>
    </source>
</evidence>
<dbReference type="Proteomes" id="UP000019487">
    <property type="component" value="Unassembled WGS sequence"/>
</dbReference>
<accession>W9CBE8</accession>
<dbReference type="OrthoDB" id="10503879at2759"/>
<proteinExistence type="predicted"/>
<sequence length="619" mass="70620">MSDVKTKGEGGIRIKREVINRTSKARSDITDHMVAIDNLRELDDYETQKATWTSTKPLLERLGETLEDDDIREDFWAHRPIHGSKRKRNDSVSVIIEQIPIFIDDEDEAVLDSIKPLTETRRASHTRPRNIIPATSNSSRSNLSFLDQQRDNVESLDTPRIETPETDTENDHVGISPKAHTSVRPSEGVEDFVEESEMSLSEREESYIESNVEGVQEESDGEKEDIGDSSSSSSSSSSTDRPSKKHKINHPGFVAYDILPLNSYPKVMYEMMAEHNTDIRILAKMHKYDLKKPPQNHPKIGHGSWPKSSYLPHLILIEEVLSGPVPTLAQLIGKIPLDEEVSKVINASHIQDTKPGHGLKTFDHKIKNTECTINWPQSLFRKLSMFAEGRDYQIIDLFNKNALSGWRVEAGSSAMSAVTAETIWFFAPLTDSNRFLFQEHTDGGLNTFCNFTERLEGIMMVTQASSQAIWIPTGTLYCTFAPNSFASYGIRSYFADQTNLHARALTVLWPSLNDEQKDLCAKRYLKNLQFALKNKKSTYHAIGGICDIWFQQLVRGEKQRFGPTYFLLHERFNKSENLWEFNKTCPCGREGRNLFRTIERTLERTIKHIQDEHISELKK</sequence>
<evidence type="ECO:0000256" key="1">
    <source>
        <dbReference type="SAM" id="MobiDB-lite"/>
    </source>
</evidence>
<feature type="region of interest" description="Disordered" evidence="1">
    <location>
        <begin position="120"/>
        <end position="248"/>
    </location>
</feature>
<reference evidence="2 3" key="1">
    <citation type="journal article" date="2014" name="Genome Announc.">
        <title>Draft genome sequence of Sclerotinia borealis, a psychrophilic plant pathogenic fungus.</title>
        <authorList>
            <person name="Mardanov A.V."/>
            <person name="Beletsky A.V."/>
            <person name="Kadnikov V.V."/>
            <person name="Ignatov A.N."/>
            <person name="Ravin N.V."/>
        </authorList>
    </citation>
    <scope>NUCLEOTIDE SEQUENCE [LARGE SCALE GENOMIC DNA]</scope>
    <source>
        <strain evidence="3">F-4157</strain>
    </source>
</reference>
<protein>
    <recommendedName>
        <fullName evidence="4">JmjC domain-containing protein</fullName>
    </recommendedName>
</protein>
<comment type="caution">
    <text evidence="2">The sequence shown here is derived from an EMBL/GenBank/DDBJ whole genome shotgun (WGS) entry which is preliminary data.</text>
</comment>